<keyword evidence="7" id="KW-1185">Reference proteome</keyword>
<dbReference type="GO" id="GO:0005768">
    <property type="term" value="C:endosome"/>
    <property type="evidence" value="ECO:0007669"/>
    <property type="project" value="TreeGrafter"/>
</dbReference>
<evidence type="ECO:0000256" key="3">
    <source>
        <dbReference type="ARBA" id="ARBA00022692"/>
    </source>
</evidence>
<comment type="subcellular location">
    <subcellularLocation>
        <location evidence="1">Membrane</location>
        <topology evidence="1">Multi-pass membrane protein</topology>
    </subcellularLocation>
</comment>
<feature type="transmembrane region" description="Helical" evidence="6">
    <location>
        <begin position="39"/>
        <end position="65"/>
    </location>
</feature>
<organism evidence="7 8">
    <name type="scientific">Acanthaster planci</name>
    <name type="common">Crown-of-thorns starfish</name>
    <dbReference type="NCBI Taxonomy" id="133434"/>
    <lineage>
        <taxon>Eukaryota</taxon>
        <taxon>Metazoa</taxon>
        <taxon>Echinodermata</taxon>
        <taxon>Eleutherozoa</taxon>
        <taxon>Asterozoa</taxon>
        <taxon>Asteroidea</taxon>
        <taxon>Valvatacea</taxon>
        <taxon>Valvatida</taxon>
        <taxon>Acanthasteridae</taxon>
        <taxon>Acanthaster</taxon>
    </lineage>
</organism>
<evidence type="ECO:0000313" key="8">
    <source>
        <dbReference type="RefSeq" id="XP_022106948.1"/>
    </source>
</evidence>
<keyword evidence="5 6" id="KW-0472">Membrane</keyword>
<feature type="transmembrane region" description="Helical" evidence="6">
    <location>
        <begin position="72"/>
        <end position="90"/>
    </location>
</feature>
<evidence type="ECO:0000256" key="4">
    <source>
        <dbReference type="ARBA" id="ARBA00022989"/>
    </source>
</evidence>
<dbReference type="AlphaFoldDB" id="A0A8B7ZMW2"/>
<dbReference type="Pfam" id="PF04133">
    <property type="entry name" value="Vps55"/>
    <property type="match status" value="1"/>
</dbReference>
<feature type="transmembrane region" description="Helical" evidence="6">
    <location>
        <begin position="137"/>
        <end position="161"/>
    </location>
</feature>
<dbReference type="RefSeq" id="XP_022106948.1">
    <property type="nucleotide sequence ID" value="XM_022251256.1"/>
</dbReference>
<dbReference type="PANTHER" id="PTHR12050:SF0">
    <property type="entry name" value="RH04491P"/>
    <property type="match status" value="1"/>
</dbReference>
<dbReference type="InterPro" id="IPR007262">
    <property type="entry name" value="Vps55/LEPROT"/>
</dbReference>
<evidence type="ECO:0000256" key="6">
    <source>
        <dbReference type="SAM" id="Phobius"/>
    </source>
</evidence>
<dbReference type="OrthoDB" id="14246at2759"/>
<evidence type="ECO:0000256" key="5">
    <source>
        <dbReference type="ARBA" id="ARBA00023136"/>
    </source>
</evidence>
<evidence type="ECO:0000313" key="7">
    <source>
        <dbReference type="Proteomes" id="UP000694845"/>
    </source>
</evidence>
<dbReference type="GO" id="GO:0032511">
    <property type="term" value="P:late endosome to vacuole transport via multivesicular body sorting pathway"/>
    <property type="evidence" value="ECO:0007669"/>
    <property type="project" value="TreeGrafter"/>
</dbReference>
<dbReference type="GeneID" id="110988045"/>
<gene>
    <name evidence="8" type="primary">LOC110988045</name>
</gene>
<dbReference type="PANTHER" id="PTHR12050">
    <property type="entry name" value="LEPTIN RECEPTOR-RELATED"/>
    <property type="match status" value="1"/>
</dbReference>
<name>A0A8B7ZMW2_ACAPL</name>
<sequence>MTDDMTALSLCCVTYTCGRPAVAWIRLGLTSASSVTDVILQMLLLVALAFSASIGILLVVLSCALPTWGQQWWPMFVVTFYVLSPVPMLVANRISNIDSLGAASSALRELCIFLTTGIVVSAYGLPLVFAHTKVIELVPALLVLAGNTWCFVTILVFFIVFNRNDDFEFQVW</sequence>
<reference evidence="8" key="1">
    <citation type="submission" date="2025-08" db="UniProtKB">
        <authorList>
            <consortium name="RefSeq"/>
        </authorList>
    </citation>
    <scope>IDENTIFICATION</scope>
</reference>
<keyword evidence="4 6" id="KW-1133">Transmembrane helix</keyword>
<keyword evidence="3 6" id="KW-0812">Transmembrane</keyword>
<evidence type="ECO:0000256" key="2">
    <source>
        <dbReference type="ARBA" id="ARBA00005645"/>
    </source>
</evidence>
<feature type="transmembrane region" description="Helical" evidence="6">
    <location>
        <begin position="110"/>
        <end position="130"/>
    </location>
</feature>
<comment type="similarity">
    <text evidence="2">Belongs to the OB-RGRP/VPS55 family.</text>
</comment>
<accession>A0A8B7ZMW2</accession>
<proteinExistence type="inferred from homology"/>
<protein>
    <submittedName>
        <fullName evidence="8">Leptin receptor overlapping transcript-like 1 isoform X1</fullName>
    </submittedName>
</protein>
<evidence type="ECO:0000256" key="1">
    <source>
        <dbReference type="ARBA" id="ARBA00004141"/>
    </source>
</evidence>
<dbReference type="KEGG" id="aplc:110988045"/>
<dbReference type="GO" id="GO:0016020">
    <property type="term" value="C:membrane"/>
    <property type="evidence" value="ECO:0007669"/>
    <property type="project" value="UniProtKB-SubCell"/>
</dbReference>
<dbReference type="Proteomes" id="UP000694845">
    <property type="component" value="Unplaced"/>
</dbReference>